<dbReference type="RefSeq" id="WP_133679670.1">
    <property type="nucleotide sequence ID" value="NZ_SNZP01000005.1"/>
</dbReference>
<dbReference type="OrthoDB" id="9091734at2"/>
<gene>
    <name evidence="2" type="ORF">DFP86_10594</name>
</gene>
<keyword evidence="3" id="KW-1185">Reference proteome</keyword>
<accession>A0A4V3DVB0</accession>
<dbReference type="Pfam" id="PF07811">
    <property type="entry name" value="TadE"/>
    <property type="match status" value="1"/>
</dbReference>
<evidence type="ECO:0000259" key="1">
    <source>
        <dbReference type="Pfam" id="PF07811"/>
    </source>
</evidence>
<dbReference type="InterPro" id="IPR012495">
    <property type="entry name" value="TadE-like_dom"/>
</dbReference>
<name>A0A4V3DVB0_9NEIS</name>
<feature type="domain" description="TadE-like" evidence="1">
    <location>
        <begin position="14"/>
        <end position="37"/>
    </location>
</feature>
<evidence type="ECO:0000313" key="3">
    <source>
        <dbReference type="Proteomes" id="UP000295611"/>
    </source>
</evidence>
<dbReference type="EMBL" id="SNZP01000005">
    <property type="protein sequence ID" value="TDR80239.1"/>
    <property type="molecule type" value="Genomic_DNA"/>
</dbReference>
<reference evidence="2 3" key="1">
    <citation type="submission" date="2019-03" db="EMBL/GenBank/DDBJ databases">
        <title>Genomic Encyclopedia of Type Strains, Phase III (KMG-III): the genomes of soil and plant-associated and newly described type strains.</title>
        <authorList>
            <person name="Whitman W."/>
        </authorList>
    </citation>
    <scope>NUCLEOTIDE SEQUENCE [LARGE SCALE GENOMIC DNA]</scope>
    <source>
        <strain evidence="2 3">CECT 8976</strain>
    </source>
</reference>
<comment type="caution">
    <text evidence="2">The sequence shown here is derived from an EMBL/GenBank/DDBJ whole genome shotgun (WGS) entry which is preliminary data.</text>
</comment>
<protein>
    <submittedName>
        <fullName evidence="2">Putative Tad (Tight adherence macromolecular transport) pilin TadF</fullName>
    </submittedName>
</protein>
<dbReference type="Proteomes" id="UP000295611">
    <property type="component" value="Unassembled WGS sequence"/>
</dbReference>
<organism evidence="2 3">
    <name type="scientific">Paludibacterium purpuratum</name>
    <dbReference type="NCBI Taxonomy" id="1144873"/>
    <lineage>
        <taxon>Bacteria</taxon>
        <taxon>Pseudomonadati</taxon>
        <taxon>Pseudomonadota</taxon>
        <taxon>Betaproteobacteria</taxon>
        <taxon>Neisseriales</taxon>
        <taxon>Chromobacteriaceae</taxon>
        <taxon>Paludibacterium</taxon>
    </lineage>
</organism>
<dbReference type="AlphaFoldDB" id="A0A4V3DVB0"/>
<proteinExistence type="predicted"/>
<sequence>MNPFLRTFIADRRGVATLELVIWLPIYLLLLLGMVEAYEYCRTASVIDRTAYSLGNLVAEKAVLIDNASGTDSNDIGVFWSVAPQVAQPLDIQHRGTVIVTVVKDGGGASPTPVIAWQRKPSWGAGDVSRVAPGNPLPAGFSFNKDDNTVIVEVFYHFSPFNAARTFWPSAPVNQVFYRRVYFRPRFQNIDTLQAP</sequence>
<evidence type="ECO:0000313" key="2">
    <source>
        <dbReference type="EMBL" id="TDR80239.1"/>
    </source>
</evidence>